<gene>
    <name evidence="1" type="ORF">Ddye_001587</name>
</gene>
<dbReference type="Proteomes" id="UP001280121">
    <property type="component" value="Unassembled WGS sequence"/>
</dbReference>
<dbReference type="AlphaFoldDB" id="A0AAE0CU48"/>
<reference evidence="1" key="1">
    <citation type="journal article" date="2023" name="Plant J.">
        <title>Genome sequences and population genomics provide insights into the demographic history, inbreeding, and mutation load of two 'living fossil' tree species of Dipteronia.</title>
        <authorList>
            <person name="Feng Y."/>
            <person name="Comes H.P."/>
            <person name="Chen J."/>
            <person name="Zhu S."/>
            <person name="Lu R."/>
            <person name="Zhang X."/>
            <person name="Li P."/>
            <person name="Qiu J."/>
            <person name="Olsen K.M."/>
            <person name="Qiu Y."/>
        </authorList>
    </citation>
    <scope>NUCLEOTIDE SEQUENCE</scope>
    <source>
        <strain evidence="1">KIB01</strain>
    </source>
</reference>
<accession>A0AAE0CU48</accession>
<protein>
    <submittedName>
        <fullName evidence="1">Uncharacterized protein</fullName>
    </submittedName>
</protein>
<comment type="caution">
    <text evidence="1">The sequence shown here is derived from an EMBL/GenBank/DDBJ whole genome shotgun (WGS) entry which is preliminary data.</text>
</comment>
<keyword evidence="2" id="KW-1185">Reference proteome</keyword>
<dbReference type="EMBL" id="JANJYI010000001">
    <property type="protein sequence ID" value="KAK2663013.1"/>
    <property type="molecule type" value="Genomic_DNA"/>
</dbReference>
<name>A0AAE0CU48_9ROSI</name>
<proteinExistence type="predicted"/>
<organism evidence="1 2">
    <name type="scientific">Dipteronia dyeriana</name>
    <dbReference type="NCBI Taxonomy" id="168575"/>
    <lineage>
        <taxon>Eukaryota</taxon>
        <taxon>Viridiplantae</taxon>
        <taxon>Streptophyta</taxon>
        <taxon>Embryophyta</taxon>
        <taxon>Tracheophyta</taxon>
        <taxon>Spermatophyta</taxon>
        <taxon>Magnoliopsida</taxon>
        <taxon>eudicotyledons</taxon>
        <taxon>Gunneridae</taxon>
        <taxon>Pentapetalae</taxon>
        <taxon>rosids</taxon>
        <taxon>malvids</taxon>
        <taxon>Sapindales</taxon>
        <taxon>Sapindaceae</taxon>
        <taxon>Hippocastanoideae</taxon>
        <taxon>Acereae</taxon>
        <taxon>Dipteronia</taxon>
    </lineage>
</organism>
<sequence length="249" mass="28332">MDRVRIVISYNGRRKQLPDENQRYLGSDNQGLYVSKNLSYDELVSIVQTIVKFDENKYSAELQSLSIVPGTTCRTFIRNNDDVKFMLGEDKVILQVCVSLIERPAGGVIGEDILDRDNTQQFRSSGGSNQLFTERSEIDGRENICSVPPEVAAHDNRPGPQFDDVFGCQIEMNGRQYNHQSFEYGKFLYFFMSIGASLRGFRTYMHPVIVVDGTHLKGRFRGAMFVATTHDENEHVYPIAFGYDSENNL</sequence>
<evidence type="ECO:0000313" key="1">
    <source>
        <dbReference type="EMBL" id="KAK2663013.1"/>
    </source>
</evidence>
<evidence type="ECO:0000313" key="2">
    <source>
        <dbReference type="Proteomes" id="UP001280121"/>
    </source>
</evidence>